<name>A0A7C3GVK1_9BACT</name>
<dbReference type="PANTHER" id="PTHR33397:SF5">
    <property type="entry name" value="RNASE YUTE-RELATED"/>
    <property type="match status" value="1"/>
</dbReference>
<sequence>MFTLHHKERPSVERLKRKVEKLDRAVRKLKEVLSGNPWEVPEEVLVELRVKRFEYAFEALWQAAMAFLRERGLECASPRSCFEGLLREGVVSAEEEETSVRILRMRNTLVHVYDEEEARRLAEEIARGPYASLMEGILRELKKFACKEA</sequence>
<accession>A0A7C3GVK1</accession>
<protein>
    <submittedName>
        <fullName evidence="1">DUF86 domain-containing protein</fullName>
    </submittedName>
</protein>
<dbReference type="EMBL" id="DRMH01000100">
    <property type="protein sequence ID" value="HFC98284.1"/>
    <property type="molecule type" value="Genomic_DNA"/>
</dbReference>
<dbReference type="InterPro" id="IPR052379">
    <property type="entry name" value="Type_VII_TA_RNase"/>
</dbReference>
<dbReference type="Proteomes" id="UP000886043">
    <property type="component" value="Unassembled WGS sequence"/>
</dbReference>
<dbReference type="Pfam" id="PF08780">
    <property type="entry name" value="NTase_sub_bind"/>
    <property type="match status" value="1"/>
</dbReference>
<dbReference type="AlphaFoldDB" id="A0A7C3GVK1"/>
<dbReference type="InterPro" id="IPR010235">
    <property type="entry name" value="HepT"/>
</dbReference>
<dbReference type="SUPFAM" id="SSF81593">
    <property type="entry name" value="Nucleotidyltransferase substrate binding subunit/domain"/>
    <property type="match status" value="1"/>
</dbReference>
<proteinExistence type="predicted"/>
<organism evidence="1">
    <name type="scientific">Thermosulfurimonas dismutans</name>
    <dbReference type="NCBI Taxonomy" id="999894"/>
    <lineage>
        <taxon>Bacteria</taxon>
        <taxon>Pseudomonadati</taxon>
        <taxon>Thermodesulfobacteriota</taxon>
        <taxon>Thermodesulfobacteria</taxon>
        <taxon>Thermodesulfobacteriales</taxon>
        <taxon>Thermodesulfobacteriaceae</taxon>
        <taxon>Thermosulfurimonas</taxon>
    </lineage>
</organism>
<reference evidence="1" key="1">
    <citation type="journal article" date="2020" name="mSystems">
        <title>Genome- and Community-Level Interaction Insights into Carbon Utilization and Element Cycling Functions of Hydrothermarchaeota in Hydrothermal Sediment.</title>
        <authorList>
            <person name="Zhou Z."/>
            <person name="Liu Y."/>
            <person name="Xu W."/>
            <person name="Pan J."/>
            <person name="Luo Z.H."/>
            <person name="Li M."/>
        </authorList>
    </citation>
    <scope>NUCLEOTIDE SEQUENCE [LARGE SCALE GENOMIC DNA]</scope>
    <source>
        <strain evidence="1">HyVt-483</strain>
    </source>
</reference>
<gene>
    <name evidence="1" type="ORF">ENJ40_07500</name>
</gene>
<comment type="caution">
    <text evidence="1">The sequence shown here is derived from an EMBL/GenBank/DDBJ whole genome shotgun (WGS) entry which is preliminary data.</text>
</comment>
<evidence type="ECO:0000313" key="1">
    <source>
        <dbReference type="EMBL" id="HFC98284.1"/>
    </source>
</evidence>
<dbReference type="Gene3D" id="1.20.120.330">
    <property type="entry name" value="Nucleotidyltransferases domain 2"/>
    <property type="match status" value="1"/>
</dbReference>
<dbReference type="PANTHER" id="PTHR33397">
    <property type="entry name" value="UPF0331 PROTEIN YUTE"/>
    <property type="match status" value="1"/>
</dbReference>